<feature type="chain" id="PRO_5010232801" evidence="1">
    <location>
        <begin position="22"/>
        <end position="99"/>
    </location>
</feature>
<evidence type="ECO:0000313" key="2">
    <source>
        <dbReference type="EMBL" id="EFO25167.1"/>
    </source>
</evidence>
<dbReference type="GeneID" id="9940707"/>
<accession>A0A1S0U579</accession>
<keyword evidence="1" id="KW-0732">Signal</keyword>
<reference evidence="2" key="1">
    <citation type="submission" date="2012-04" db="EMBL/GenBank/DDBJ databases">
        <title>The Genome Sequence of Loa loa.</title>
        <authorList>
            <consortium name="The Broad Institute Genome Sequencing Platform"/>
            <consortium name="Broad Institute Genome Sequencing Center for Infectious Disease"/>
            <person name="Nutman T.B."/>
            <person name="Fink D.L."/>
            <person name="Russ C."/>
            <person name="Young S."/>
            <person name="Zeng Q."/>
            <person name="Gargeya S."/>
            <person name="Alvarado L."/>
            <person name="Berlin A."/>
            <person name="Chapman S.B."/>
            <person name="Chen Z."/>
            <person name="Freedman E."/>
            <person name="Gellesch M."/>
            <person name="Goldberg J."/>
            <person name="Griggs A."/>
            <person name="Gujja S."/>
            <person name="Heilman E.R."/>
            <person name="Heiman D."/>
            <person name="Howarth C."/>
            <person name="Mehta T."/>
            <person name="Neiman D."/>
            <person name="Pearson M."/>
            <person name="Roberts A."/>
            <person name="Saif S."/>
            <person name="Shea T."/>
            <person name="Shenoy N."/>
            <person name="Sisk P."/>
            <person name="Stolte C."/>
            <person name="Sykes S."/>
            <person name="White J."/>
            <person name="Yandava C."/>
            <person name="Haas B."/>
            <person name="Henn M.R."/>
            <person name="Nusbaum C."/>
            <person name="Birren B."/>
        </authorList>
    </citation>
    <scope>NUCLEOTIDE SEQUENCE [LARGE SCALE GENOMIC DNA]</scope>
</reference>
<dbReference type="RefSeq" id="XP_003138902.1">
    <property type="nucleotide sequence ID" value="XM_003138854.1"/>
</dbReference>
<dbReference type="OrthoDB" id="2985014at2759"/>
<dbReference type="CTD" id="9940707"/>
<name>A0A1S0U579_LOALO</name>
<dbReference type="EMBL" id="JH712236">
    <property type="protein sequence ID" value="EFO25167.1"/>
    <property type="molecule type" value="Genomic_DNA"/>
</dbReference>
<sequence length="99" mass="11222">MALSNTLATLSVMISPLFVGAIVKNQLRSEWHTVFFLHQPLIYWAHLCFGFGRKPFLSVTSNFSTANCLELKEADVIEQCRLKIDTAITNICYELLSLQ</sequence>
<dbReference type="InParanoid" id="A0A1S0U579"/>
<organism evidence="2">
    <name type="scientific">Loa loa</name>
    <name type="common">Eye worm</name>
    <name type="synonym">Filaria loa</name>
    <dbReference type="NCBI Taxonomy" id="7209"/>
    <lineage>
        <taxon>Eukaryota</taxon>
        <taxon>Metazoa</taxon>
        <taxon>Ecdysozoa</taxon>
        <taxon>Nematoda</taxon>
        <taxon>Chromadorea</taxon>
        <taxon>Rhabditida</taxon>
        <taxon>Spirurina</taxon>
        <taxon>Spiruromorpha</taxon>
        <taxon>Filarioidea</taxon>
        <taxon>Onchocercidae</taxon>
        <taxon>Loa</taxon>
    </lineage>
</organism>
<feature type="signal peptide" evidence="1">
    <location>
        <begin position="1"/>
        <end position="21"/>
    </location>
</feature>
<dbReference type="AlphaFoldDB" id="A0A1S0U579"/>
<protein>
    <submittedName>
        <fullName evidence="2">Uncharacterized protein</fullName>
    </submittedName>
</protein>
<gene>
    <name evidence="2" type="ORF">LOAG_03317</name>
</gene>
<evidence type="ECO:0000256" key="1">
    <source>
        <dbReference type="SAM" id="SignalP"/>
    </source>
</evidence>
<dbReference type="KEGG" id="loa:LOAG_03317"/>
<proteinExistence type="predicted"/>